<dbReference type="AlphaFoldDB" id="A0A9J6BLG8"/>
<protein>
    <recommendedName>
        <fullName evidence="7">Dolichol-phosphate mannosyltransferase subunit 3</fullName>
    </recommendedName>
</protein>
<evidence type="ECO:0000256" key="6">
    <source>
        <dbReference type="ARBA" id="ARBA00023136"/>
    </source>
</evidence>
<proteinExistence type="inferred from homology"/>
<dbReference type="GO" id="GO:0033185">
    <property type="term" value="C:dolichol-phosphate-mannose synthase complex"/>
    <property type="evidence" value="ECO:0007669"/>
    <property type="project" value="TreeGrafter"/>
</dbReference>
<comment type="pathway">
    <text evidence="7">Protein modification; protein glycosylation.</text>
</comment>
<gene>
    <name evidence="9" type="ORF">PVAND_000814</name>
</gene>
<keyword evidence="8" id="KW-0175">Coiled coil</keyword>
<sequence>MTKLTEWLVALSVFFGIYLAIITKQFKHSFFEEHLFEIKILPLVLIFLLGIYAVTTVLYRTLTFNECKEAAEELQKEIIEAKKDLSSKGMKFDD</sequence>
<evidence type="ECO:0000256" key="4">
    <source>
        <dbReference type="ARBA" id="ARBA00022824"/>
    </source>
</evidence>
<evidence type="ECO:0000256" key="7">
    <source>
        <dbReference type="RuleBase" id="RU365085"/>
    </source>
</evidence>
<comment type="caution">
    <text evidence="9">The sequence shown here is derived from an EMBL/GenBank/DDBJ whole genome shotgun (WGS) entry which is preliminary data.</text>
</comment>
<feature type="transmembrane region" description="Helical" evidence="7">
    <location>
        <begin position="38"/>
        <end position="59"/>
    </location>
</feature>
<dbReference type="PANTHER" id="PTHR16433">
    <property type="entry name" value="DOLICHOL-PHOSPHATE MANNOSYLTRANSFERASE SUBUNIT 3"/>
    <property type="match status" value="1"/>
</dbReference>
<evidence type="ECO:0000313" key="9">
    <source>
        <dbReference type="EMBL" id="KAG5670560.1"/>
    </source>
</evidence>
<evidence type="ECO:0000256" key="8">
    <source>
        <dbReference type="SAM" id="Coils"/>
    </source>
</evidence>
<reference evidence="9" key="1">
    <citation type="submission" date="2021-03" db="EMBL/GenBank/DDBJ databases">
        <title>Chromosome level genome of the anhydrobiotic midge Polypedilum vanderplanki.</title>
        <authorList>
            <person name="Yoshida Y."/>
            <person name="Kikawada T."/>
            <person name="Gusev O."/>
        </authorList>
    </citation>
    <scope>NUCLEOTIDE SEQUENCE</scope>
    <source>
        <strain evidence="9">NIAS01</strain>
        <tissue evidence="9">Whole body or cell culture</tissue>
    </source>
</reference>
<accession>A0A9J6BLG8</accession>
<keyword evidence="5 7" id="KW-1133">Transmembrane helix</keyword>
<dbReference type="PANTHER" id="PTHR16433:SF0">
    <property type="entry name" value="DOLICHOL-PHOSPHATE MANNOSYLTRANSFERASE SUBUNIT 3"/>
    <property type="match status" value="1"/>
</dbReference>
<dbReference type="GO" id="GO:0006506">
    <property type="term" value="P:GPI anchor biosynthetic process"/>
    <property type="evidence" value="ECO:0007669"/>
    <property type="project" value="TreeGrafter"/>
</dbReference>
<evidence type="ECO:0000256" key="5">
    <source>
        <dbReference type="ARBA" id="ARBA00022989"/>
    </source>
</evidence>
<comment type="function">
    <text evidence="7">Stabilizer subunit of the dolichol-phosphate mannose (DPM) synthase complex; tethers catalytic subunit to the ER.</text>
</comment>
<comment type="similarity">
    <text evidence="2 7">Belongs to the DPM3 family.</text>
</comment>
<dbReference type="Proteomes" id="UP001107558">
    <property type="component" value="Chromosome 3"/>
</dbReference>
<evidence type="ECO:0000256" key="1">
    <source>
        <dbReference type="ARBA" id="ARBA00004477"/>
    </source>
</evidence>
<keyword evidence="4 7" id="KW-0256">Endoplasmic reticulum</keyword>
<dbReference type="OrthoDB" id="2014333at2759"/>
<dbReference type="EMBL" id="JADBJN010000003">
    <property type="protein sequence ID" value="KAG5670560.1"/>
    <property type="molecule type" value="Genomic_DNA"/>
</dbReference>
<organism evidence="9 10">
    <name type="scientific">Polypedilum vanderplanki</name>
    <name type="common">Sleeping chironomid midge</name>
    <dbReference type="NCBI Taxonomy" id="319348"/>
    <lineage>
        <taxon>Eukaryota</taxon>
        <taxon>Metazoa</taxon>
        <taxon>Ecdysozoa</taxon>
        <taxon>Arthropoda</taxon>
        <taxon>Hexapoda</taxon>
        <taxon>Insecta</taxon>
        <taxon>Pterygota</taxon>
        <taxon>Neoptera</taxon>
        <taxon>Endopterygota</taxon>
        <taxon>Diptera</taxon>
        <taxon>Nematocera</taxon>
        <taxon>Chironomoidea</taxon>
        <taxon>Chironomidae</taxon>
        <taxon>Chironominae</taxon>
        <taxon>Polypedilum</taxon>
        <taxon>Polypedilum</taxon>
    </lineage>
</organism>
<dbReference type="Pfam" id="PF08285">
    <property type="entry name" value="DPM3"/>
    <property type="match status" value="1"/>
</dbReference>
<dbReference type="GO" id="GO:0005789">
    <property type="term" value="C:endoplasmic reticulum membrane"/>
    <property type="evidence" value="ECO:0007669"/>
    <property type="project" value="UniProtKB-SubCell"/>
</dbReference>
<name>A0A9J6BLG8_POLVA</name>
<feature type="coiled-coil region" evidence="8">
    <location>
        <begin position="64"/>
        <end position="91"/>
    </location>
</feature>
<comment type="subunit">
    <text evidence="7">Component of the dolichol-phosphate mannose (DPM) synthase complex.</text>
</comment>
<keyword evidence="3 7" id="KW-0812">Transmembrane</keyword>
<feature type="transmembrane region" description="Helical" evidence="7">
    <location>
        <begin position="7"/>
        <end position="26"/>
    </location>
</feature>
<comment type="subcellular location">
    <subcellularLocation>
        <location evidence="1 7">Endoplasmic reticulum membrane</location>
        <topology evidence="1 7">Multi-pass membrane protein</topology>
    </subcellularLocation>
</comment>
<keyword evidence="10" id="KW-1185">Reference proteome</keyword>
<evidence type="ECO:0000313" key="10">
    <source>
        <dbReference type="Proteomes" id="UP001107558"/>
    </source>
</evidence>
<keyword evidence="6 7" id="KW-0472">Membrane</keyword>
<dbReference type="InterPro" id="IPR013174">
    <property type="entry name" value="DPM3"/>
</dbReference>
<evidence type="ECO:0000256" key="2">
    <source>
        <dbReference type="ARBA" id="ARBA00010430"/>
    </source>
</evidence>
<evidence type="ECO:0000256" key="3">
    <source>
        <dbReference type="ARBA" id="ARBA00022692"/>
    </source>
</evidence>